<evidence type="ECO:0000313" key="2">
    <source>
        <dbReference type="EMBL" id="QHS90818.1"/>
    </source>
</evidence>
<dbReference type="EMBL" id="MN739148">
    <property type="protein sequence ID" value="QHS90818.1"/>
    <property type="molecule type" value="Genomic_DNA"/>
</dbReference>
<accession>A0A6C0BHE0</accession>
<organism evidence="2">
    <name type="scientific">viral metagenome</name>
    <dbReference type="NCBI Taxonomy" id="1070528"/>
    <lineage>
        <taxon>unclassified sequences</taxon>
        <taxon>metagenomes</taxon>
        <taxon>organismal metagenomes</taxon>
    </lineage>
</organism>
<protein>
    <submittedName>
        <fullName evidence="2">Uncharacterized protein</fullName>
    </submittedName>
</protein>
<name>A0A6C0BHE0_9ZZZZ</name>
<keyword evidence="1" id="KW-1133">Transmembrane helix</keyword>
<proteinExistence type="predicted"/>
<dbReference type="AlphaFoldDB" id="A0A6C0BHE0"/>
<dbReference type="SUPFAM" id="SSF49695">
    <property type="entry name" value="gamma-Crystallin-like"/>
    <property type="match status" value="1"/>
</dbReference>
<sequence length="120" mass="13500">MKGYVYTICVFLTLIIMLTLYDVISYEKYTNELESAVALYPECDFKGNPVYISKGQFTADDLKPLGFSRGLVGSIKILDASAVDLFEHDYFQGRHLRLMDDEECLAFQGFSGITTSIIVS</sequence>
<dbReference type="InterPro" id="IPR011024">
    <property type="entry name" value="G_crystallin-like"/>
</dbReference>
<keyword evidence="1" id="KW-0472">Membrane</keyword>
<evidence type="ECO:0000256" key="1">
    <source>
        <dbReference type="SAM" id="Phobius"/>
    </source>
</evidence>
<feature type="transmembrane region" description="Helical" evidence="1">
    <location>
        <begin position="6"/>
        <end position="24"/>
    </location>
</feature>
<dbReference type="Gene3D" id="2.60.20.10">
    <property type="entry name" value="Crystallins"/>
    <property type="match status" value="1"/>
</dbReference>
<keyword evidence="1" id="KW-0812">Transmembrane</keyword>
<reference evidence="2" key="1">
    <citation type="journal article" date="2020" name="Nature">
        <title>Giant virus diversity and host interactions through global metagenomics.</title>
        <authorList>
            <person name="Schulz F."/>
            <person name="Roux S."/>
            <person name="Paez-Espino D."/>
            <person name="Jungbluth S."/>
            <person name="Walsh D.A."/>
            <person name="Denef V.J."/>
            <person name="McMahon K.D."/>
            <person name="Konstantinidis K.T."/>
            <person name="Eloe-Fadrosh E.A."/>
            <person name="Kyrpides N.C."/>
            <person name="Woyke T."/>
        </authorList>
    </citation>
    <scope>NUCLEOTIDE SEQUENCE</scope>
    <source>
        <strain evidence="2">GVMAG-M-3300010354-11</strain>
    </source>
</reference>